<dbReference type="Proteomes" id="UP001370758">
    <property type="component" value="Unassembled WGS sequence"/>
</dbReference>
<organism evidence="1 2">
    <name type="scientific">Arthrobotrys musiformis</name>
    <dbReference type="NCBI Taxonomy" id="47236"/>
    <lineage>
        <taxon>Eukaryota</taxon>
        <taxon>Fungi</taxon>
        <taxon>Dikarya</taxon>
        <taxon>Ascomycota</taxon>
        <taxon>Pezizomycotina</taxon>
        <taxon>Orbiliomycetes</taxon>
        <taxon>Orbiliales</taxon>
        <taxon>Orbiliaceae</taxon>
        <taxon>Arthrobotrys</taxon>
    </lineage>
</organism>
<keyword evidence="2" id="KW-1185">Reference proteome</keyword>
<gene>
    <name evidence="1" type="ORF">TWF481_003332</name>
</gene>
<reference evidence="1 2" key="1">
    <citation type="submission" date="2023-08" db="EMBL/GenBank/DDBJ databases">
        <authorList>
            <person name="Palmer J.M."/>
        </authorList>
    </citation>
    <scope>NUCLEOTIDE SEQUENCE [LARGE SCALE GENOMIC DNA]</scope>
    <source>
        <strain evidence="1 2">TWF481</strain>
    </source>
</reference>
<evidence type="ECO:0008006" key="3">
    <source>
        <dbReference type="Google" id="ProtNLM"/>
    </source>
</evidence>
<evidence type="ECO:0000313" key="2">
    <source>
        <dbReference type="Proteomes" id="UP001370758"/>
    </source>
</evidence>
<dbReference type="AlphaFoldDB" id="A0AAV9VSX7"/>
<comment type="caution">
    <text evidence="1">The sequence shown here is derived from an EMBL/GenBank/DDBJ whole genome shotgun (WGS) entry which is preliminary data.</text>
</comment>
<sequence length="305" mass="33470">MDSGNGEDDQYSFKIPLGPTGEDFQLHTKNGVGEIQRANIIDDSSCSGLHLQAEIDRIVHGTDTENGVPVTLIVFGFHLNGFNDNRRIKSATIEILFQDLQKRVPDEGHYYDPEVIALWPQGALQLSETSVEVQDTKGVEVGGDAGAMGLSINTAFKTERQRRFMQADKATIHGSIRLDFDVRKHGPKNAIRLQLHENKTGRTGVVNHTRAVVLLQRKNQDQFTATVKVDASADILSNAKRTLQNLFGMAEENDPVIFKPGVDYISRSISLDPDAGALGAYIDDKNLGLQVHKLGVELKASISPS</sequence>
<protein>
    <recommendedName>
        <fullName evidence="3">Cyanovirin-N domain-containing protein</fullName>
    </recommendedName>
</protein>
<accession>A0AAV9VSX7</accession>
<dbReference type="EMBL" id="JAVHJL010000013">
    <property type="protein sequence ID" value="KAK6495307.1"/>
    <property type="molecule type" value="Genomic_DNA"/>
</dbReference>
<evidence type="ECO:0000313" key="1">
    <source>
        <dbReference type="EMBL" id="KAK6495307.1"/>
    </source>
</evidence>
<name>A0AAV9VSX7_9PEZI</name>
<proteinExistence type="predicted"/>